<evidence type="ECO:0000256" key="4">
    <source>
        <dbReference type="ARBA" id="ARBA00022833"/>
    </source>
</evidence>
<feature type="domain" description="Transposase putative helix-turn-helix" evidence="10">
    <location>
        <begin position="1"/>
        <end position="43"/>
    </location>
</feature>
<sequence length="423" mass="47396">MKSGRRFRVELTEAQARLAQQTADVCRAVWNTGLEQRREYRRRGAWMNYNEQAHELVEAKDEQTWLKAAPSHCLQQTLRDLDEACRKRGTWKVRWRSARRWSPSFRFPEGSQMELQKLNRRMTQVKLPKLGWVKFRASRSLDGETIRSATLSKEGERWFVSFLVEDGKTPATTHAAADTAVGVDRGVVVAVATSAGELLDRAFVTEGERRRAVALQRRLSRCAKNSANRNKTRTALAEVRARERRRRQDFCQKTARQLAQANALVVLEKLPTKNMTRRAKPVEDPNNPGQYLLNRAAAKSGLNRAILSKGWYRFEQALNSVSRYTGTVVVKVPAAFTSQRCSVCGHVDPKSRESQAVFRCIHCTHGPEHADVNAAKNILAAGLAVAACRESGAPAGAPETPKQEPAGNREELLLQPHHAASAA</sequence>
<evidence type="ECO:0000313" key="11">
    <source>
        <dbReference type="EMBL" id="UQX12503.1"/>
    </source>
</evidence>
<feature type="region of interest" description="Disordered" evidence="7">
    <location>
        <begin position="392"/>
        <end position="423"/>
    </location>
</feature>
<keyword evidence="2" id="KW-0815">Transposition</keyword>
<dbReference type="EMBL" id="CP097320">
    <property type="protein sequence ID" value="UQX12503.1"/>
    <property type="molecule type" value="Genomic_DNA"/>
</dbReference>
<proteinExistence type="inferred from homology"/>
<accession>A0ABY4QQE7</accession>
<reference evidence="11" key="1">
    <citation type="submission" date="2022-05" db="EMBL/GenBank/DDBJ databases">
        <title>A methanotrophic Mycobacterium dominates a cave microbial ecosystem.</title>
        <authorList>
            <person name="Van Spanning R.J.M."/>
            <person name="Guan Q."/>
            <person name="Melkonian C."/>
            <person name="Gallant J."/>
            <person name="Polerecky L."/>
            <person name="Flot J.-F."/>
            <person name="Brandt B.W."/>
            <person name="Braster M."/>
            <person name="Iturbe Espinoza P."/>
            <person name="Aerts J."/>
            <person name="Meima-Franke M."/>
            <person name="Piersma S.R."/>
            <person name="Bunduc C."/>
            <person name="Ummels R."/>
            <person name="Pain A."/>
            <person name="Fleming E.J."/>
            <person name="van der Wel N."/>
            <person name="Gherman V.D."/>
            <person name="Sarbu S.M."/>
            <person name="Bodelier P.L.E."/>
            <person name="Bitter W."/>
        </authorList>
    </citation>
    <scope>NUCLEOTIDE SEQUENCE</scope>
    <source>
        <strain evidence="11">Sulfur Cave</strain>
    </source>
</reference>
<gene>
    <name evidence="11" type="ORF">M5I08_09870</name>
</gene>
<dbReference type="InterPro" id="IPR001959">
    <property type="entry name" value="Transposase"/>
</dbReference>
<keyword evidence="4" id="KW-0862">Zinc</keyword>
<dbReference type="NCBIfam" id="NF040570">
    <property type="entry name" value="guided_TnpB"/>
    <property type="match status" value="1"/>
</dbReference>
<keyword evidence="3" id="KW-0479">Metal-binding</keyword>
<evidence type="ECO:0000256" key="3">
    <source>
        <dbReference type="ARBA" id="ARBA00022723"/>
    </source>
</evidence>
<evidence type="ECO:0000313" key="12">
    <source>
        <dbReference type="Proteomes" id="UP001056610"/>
    </source>
</evidence>
<dbReference type="RefSeq" id="WP_219066445.1">
    <property type="nucleotide sequence ID" value="NZ_CAJUXY010000007.1"/>
</dbReference>
<feature type="domain" description="Probable transposase IS891/IS1136/IS1341" evidence="8">
    <location>
        <begin position="172"/>
        <end position="278"/>
    </location>
</feature>
<comment type="similarity">
    <text evidence="1">In the C-terminal section; belongs to the transposase 35 family.</text>
</comment>
<keyword evidence="12" id="KW-1185">Reference proteome</keyword>
<dbReference type="Pfam" id="PF12323">
    <property type="entry name" value="HTH_OrfB_IS605"/>
    <property type="match status" value="1"/>
</dbReference>
<keyword evidence="5" id="KW-0238">DNA-binding</keyword>
<dbReference type="Proteomes" id="UP001056610">
    <property type="component" value="Chromosome"/>
</dbReference>
<evidence type="ECO:0000256" key="5">
    <source>
        <dbReference type="ARBA" id="ARBA00023125"/>
    </source>
</evidence>
<evidence type="ECO:0000256" key="7">
    <source>
        <dbReference type="SAM" id="MobiDB-lite"/>
    </source>
</evidence>
<dbReference type="InterPro" id="IPR010095">
    <property type="entry name" value="Cas12f1-like_TNB"/>
</dbReference>
<evidence type="ECO:0000256" key="1">
    <source>
        <dbReference type="ARBA" id="ARBA00008761"/>
    </source>
</evidence>
<organism evidence="11 12">
    <name type="scientific">Candidatus Mycobacterium methanotrophicum</name>
    <dbReference type="NCBI Taxonomy" id="2943498"/>
    <lineage>
        <taxon>Bacteria</taxon>
        <taxon>Bacillati</taxon>
        <taxon>Actinomycetota</taxon>
        <taxon>Actinomycetes</taxon>
        <taxon>Mycobacteriales</taxon>
        <taxon>Mycobacteriaceae</taxon>
        <taxon>Mycobacterium</taxon>
    </lineage>
</organism>
<dbReference type="Pfam" id="PF07282">
    <property type="entry name" value="Cas12f1-like_TNB"/>
    <property type="match status" value="1"/>
</dbReference>
<feature type="domain" description="Cas12f1-like TNB" evidence="9">
    <location>
        <begin position="311"/>
        <end position="378"/>
    </location>
</feature>
<protein>
    <submittedName>
        <fullName evidence="11">Transposase</fullName>
    </submittedName>
</protein>
<evidence type="ECO:0000259" key="10">
    <source>
        <dbReference type="Pfam" id="PF12323"/>
    </source>
</evidence>
<dbReference type="InterPro" id="IPR021027">
    <property type="entry name" value="Transposase_put_HTH"/>
</dbReference>
<evidence type="ECO:0000256" key="2">
    <source>
        <dbReference type="ARBA" id="ARBA00022578"/>
    </source>
</evidence>
<evidence type="ECO:0000259" key="9">
    <source>
        <dbReference type="Pfam" id="PF07282"/>
    </source>
</evidence>
<evidence type="ECO:0000256" key="6">
    <source>
        <dbReference type="ARBA" id="ARBA00023172"/>
    </source>
</evidence>
<keyword evidence="6" id="KW-0233">DNA recombination</keyword>
<dbReference type="Pfam" id="PF01385">
    <property type="entry name" value="OrfB_IS605"/>
    <property type="match status" value="1"/>
</dbReference>
<name>A0ABY4QQE7_9MYCO</name>
<evidence type="ECO:0000259" key="8">
    <source>
        <dbReference type="Pfam" id="PF01385"/>
    </source>
</evidence>